<sequence>MDLNTYSLRIGDKLIVERDGQEHVMEVYMIHPPGTWGTSHAAGPHINCWIRPGGYAVGFDYTHLSSGVVKARRLTEDDCAELIENGSCIHSDCMRRAGK</sequence>
<protein>
    <submittedName>
        <fullName evidence="1">Uncharacterized protein</fullName>
    </submittedName>
</protein>
<gene>
    <name evidence="1" type="primary">97</name>
    <name evidence="1" type="ORF">WILDE_97</name>
</gene>
<dbReference type="EMBL" id="KU160673">
    <property type="protein sequence ID" value="ALY10879.1"/>
    <property type="molecule type" value="Genomic_DNA"/>
</dbReference>
<evidence type="ECO:0000313" key="2">
    <source>
        <dbReference type="Proteomes" id="UP000225045"/>
    </source>
</evidence>
<accession>A0A0U4IQX3</accession>
<evidence type="ECO:0000313" key="1">
    <source>
        <dbReference type="EMBL" id="ALY10879.1"/>
    </source>
</evidence>
<organism evidence="1 2">
    <name type="scientific">Arthrobacter phage Wilde</name>
    <dbReference type="NCBI Taxonomy" id="1772323"/>
    <lineage>
        <taxon>Viruses</taxon>
        <taxon>Duplodnaviria</taxon>
        <taxon>Heunggongvirae</taxon>
        <taxon>Uroviricota</taxon>
        <taxon>Caudoviricetes</taxon>
        <taxon>Tankvirus</taxon>
        <taxon>Tankvirus tank</taxon>
    </lineage>
</organism>
<name>A0A0U4IQX3_9CAUD</name>
<proteinExistence type="predicted"/>
<reference evidence="1 2" key="1">
    <citation type="submission" date="2015-11" db="EMBL/GenBank/DDBJ databases">
        <authorList>
            <person name="Menninger J.E."/>
            <person name="Lamey M.E."/>
            <person name="Lindemann J.M."/>
            <person name="Martynyuk T."/>
            <person name="Mele F.E."/>
            <person name="Nabua C.T."/>
            <person name="Napoli C.K."/>
            <person name="Santiago L.M."/>
            <person name="Sweetman A.T."/>
            <person name="Weinstein J.L."/>
            <person name="Barrett N.A."/>
            <person name="Buerkert T.R."/>
            <person name="Cautela J.A."/>
            <person name="Egan M.S."/>
            <person name="Erb J.E."/>
            <person name="Garrigan K.E."/>
            <person name="Hagan D.J."/>
            <person name="Hartwell M.C."/>
            <person name="Hyduchak K.M."/>
            <person name="Jacob A.E."/>
            <person name="DeNigris D.M."/>
            <person name="London S.C."/>
            <person name="King-Smith C."/>
            <person name="Lee-Soety J.Y."/>
            <person name="Bradley K.W."/>
            <person name="Asai D.J."/>
            <person name="Bowman C.A."/>
            <person name="Russell D.A."/>
            <person name="Pope W.H."/>
            <person name="Jacobs-Sera D."/>
            <person name="Hendrix R.W."/>
            <person name="Hatfull G.F."/>
        </authorList>
    </citation>
    <scope>NUCLEOTIDE SEQUENCE [LARGE SCALE GENOMIC DNA]</scope>
</reference>
<dbReference type="Proteomes" id="UP000225045">
    <property type="component" value="Segment"/>
</dbReference>